<gene>
    <name evidence="1" type="ORF">METZ01_LOCUS514506</name>
</gene>
<evidence type="ECO:0008006" key="2">
    <source>
        <dbReference type="Google" id="ProtNLM"/>
    </source>
</evidence>
<dbReference type="EMBL" id="UINC01229793">
    <property type="protein sequence ID" value="SVE61652.1"/>
    <property type="molecule type" value="Genomic_DNA"/>
</dbReference>
<dbReference type="PANTHER" id="PTHR10889:SF1">
    <property type="entry name" value="DEOXYRIBOSE-PHOSPHATE ALDOLASE"/>
    <property type="match status" value="1"/>
</dbReference>
<dbReference type="PANTHER" id="PTHR10889">
    <property type="entry name" value="DEOXYRIBOSE-PHOSPHATE ALDOLASE"/>
    <property type="match status" value="1"/>
</dbReference>
<organism evidence="1">
    <name type="scientific">marine metagenome</name>
    <dbReference type="NCBI Taxonomy" id="408172"/>
    <lineage>
        <taxon>unclassified sequences</taxon>
        <taxon>metagenomes</taxon>
        <taxon>ecological metagenomes</taxon>
    </lineage>
</organism>
<reference evidence="1" key="1">
    <citation type="submission" date="2018-05" db="EMBL/GenBank/DDBJ databases">
        <authorList>
            <person name="Lanie J.A."/>
            <person name="Ng W.-L."/>
            <person name="Kazmierczak K.M."/>
            <person name="Andrzejewski T.M."/>
            <person name="Davidsen T.M."/>
            <person name="Wayne K.J."/>
            <person name="Tettelin H."/>
            <person name="Glass J.I."/>
            <person name="Rusch D."/>
            <person name="Podicherti R."/>
            <person name="Tsui H.-C.T."/>
            <person name="Winkler M.E."/>
        </authorList>
    </citation>
    <scope>NUCLEOTIDE SEQUENCE</scope>
</reference>
<dbReference type="GO" id="GO:0009264">
    <property type="term" value="P:deoxyribonucleotide catabolic process"/>
    <property type="evidence" value="ECO:0007669"/>
    <property type="project" value="InterPro"/>
</dbReference>
<proteinExistence type="predicted"/>
<dbReference type="GO" id="GO:0005737">
    <property type="term" value="C:cytoplasm"/>
    <property type="evidence" value="ECO:0007669"/>
    <property type="project" value="InterPro"/>
</dbReference>
<dbReference type="SUPFAM" id="SSF51569">
    <property type="entry name" value="Aldolase"/>
    <property type="match status" value="1"/>
</dbReference>
<dbReference type="GO" id="GO:0016052">
    <property type="term" value="P:carbohydrate catabolic process"/>
    <property type="evidence" value="ECO:0007669"/>
    <property type="project" value="TreeGrafter"/>
</dbReference>
<protein>
    <recommendedName>
        <fullName evidence="2">Deoxyribose-phosphate aldolase</fullName>
    </recommendedName>
</protein>
<evidence type="ECO:0000313" key="1">
    <source>
        <dbReference type="EMBL" id="SVE61652.1"/>
    </source>
</evidence>
<feature type="non-terminal residue" evidence="1">
    <location>
        <position position="53"/>
    </location>
</feature>
<accession>A0A383EXI0</accession>
<dbReference type="InterPro" id="IPR013785">
    <property type="entry name" value="Aldolase_TIM"/>
</dbReference>
<dbReference type="InterPro" id="IPR011343">
    <property type="entry name" value="DeoC"/>
</dbReference>
<sequence length="53" mass="5852">MSDLAPYIDHTLLKPEATRAQIETLCAEAAEHNFSTVCVNGSRVELAYSLLEE</sequence>
<name>A0A383EXI0_9ZZZZ</name>
<dbReference type="GO" id="GO:0004139">
    <property type="term" value="F:deoxyribose-phosphate aldolase activity"/>
    <property type="evidence" value="ECO:0007669"/>
    <property type="project" value="InterPro"/>
</dbReference>
<dbReference type="Gene3D" id="3.20.20.70">
    <property type="entry name" value="Aldolase class I"/>
    <property type="match status" value="1"/>
</dbReference>
<dbReference type="AlphaFoldDB" id="A0A383EXI0"/>